<evidence type="ECO:0000313" key="11">
    <source>
        <dbReference type="Proteomes" id="UP000240704"/>
    </source>
</evidence>
<dbReference type="GeneID" id="54986958"/>
<feature type="domain" description="NlpC/P60" evidence="8">
    <location>
        <begin position="115"/>
        <end position="223"/>
    </location>
</feature>
<comment type="similarity">
    <text evidence="1">Belongs to the peptidase C40 family.</text>
</comment>
<dbReference type="GO" id="GO:0008235">
    <property type="term" value="F:metalloexopeptidase activity"/>
    <property type="evidence" value="ECO:0007669"/>
    <property type="project" value="TreeGrafter"/>
</dbReference>
<evidence type="ECO:0000256" key="3">
    <source>
        <dbReference type="ARBA" id="ARBA00022723"/>
    </source>
</evidence>
<evidence type="ECO:0000256" key="6">
    <source>
        <dbReference type="ARBA" id="ARBA00022833"/>
    </source>
</evidence>
<dbReference type="InterPro" id="IPR038765">
    <property type="entry name" value="Papain-like_cys_pep_sf"/>
</dbReference>
<protein>
    <submittedName>
        <fullName evidence="10">Tail assembly protein</fullName>
    </submittedName>
</protein>
<sequence length="244" mass="27859">MYEEHFELFRAGAIKAFPKEAVWFITKKGVREVKNTHEFPETHFSVSDKDHQRAIKEGLLAVVHSHPDNIAAPSYLDMEGQINTAVPWAIIATDGVAANDIVWWGKGVPKAPLIGRTFRHGITDCYALIKDYYEIELGIMLPEQPRNWEWWDEENLNLFEDNYLRAGFVLINASEAKPGDVWLASIGGKRGVSNHGGVLLEHELMLHQIGSKDPVDFSRPSAREPIYRYMPHITHWLRYVGVDK</sequence>
<evidence type="ECO:0000256" key="2">
    <source>
        <dbReference type="ARBA" id="ARBA00022670"/>
    </source>
</evidence>
<dbReference type="Pfam" id="PF14464">
    <property type="entry name" value="Prok-JAB"/>
    <property type="match status" value="1"/>
</dbReference>
<evidence type="ECO:0000256" key="4">
    <source>
        <dbReference type="ARBA" id="ARBA00022801"/>
    </source>
</evidence>
<dbReference type="GO" id="GO:0008270">
    <property type="term" value="F:zinc ion binding"/>
    <property type="evidence" value="ECO:0007669"/>
    <property type="project" value="TreeGrafter"/>
</dbReference>
<evidence type="ECO:0000313" key="10">
    <source>
        <dbReference type="EMBL" id="AUM59619.1"/>
    </source>
</evidence>
<dbReference type="GO" id="GO:0001897">
    <property type="term" value="P:symbiont-mediated cytolysis of host cell"/>
    <property type="evidence" value="ECO:0007669"/>
    <property type="project" value="UniProtKB-ARBA"/>
</dbReference>
<evidence type="ECO:0000259" key="8">
    <source>
        <dbReference type="Pfam" id="PF00877"/>
    </source>
</evidence>
<dbReference type="InterPro" id="IPR051929">
    <property type="entry name" value="VirAsm_ModProt"/>
</dbReference>
<dbReference type="PANTHER" id="PTHR34858:SF1">
    <property type="entry name" value="CYSO-CYSTEINE PEPTIDASE"/>
    <property type="match status" value="1"/>
</dbReference>
<evidence type="ECO:0000256" key="5">
    <source>
        <dbReference type="ARBA" id="ARBA00022807"/>
    </source>
</evidence>
<feature type="domain" description="JAB" evidence="9">
    <location>
        <begin position="5"/>
        <end position="101"/>
    </location>
</feature>
<evidence type="ECO:0000256" key="7">
    <source>
        <dbReference type="ARBA" id="ARBA00023049"/>
    </source>
</evidence>
<dbReference type="Gene3D" id="3.90.1720.10">
    <property type="entry name" value="endopeptidase domain like (from Nostoc punctiforme)"/>
    <property type="match status" value="1"/>
</dbReference>
<dbReference type="SUPFAM" id="SSF54001">
    <property type="entry name" value="Cysteine proteinases"/>
    <property type="match status" value="1"/>
</dbReference>
<dbReference type="GO" id="GO:0006508">
    <property type="term" value="P:proteolysis"/>
    <property type="evidence" value="ECO:0007669"/>
    <property type="project" value="UniProtKB-KW"/>
</dbReference>
<keyword evidence="11" id="KW-1185">Reference proteome</keyword>
<evidence type="ECO:0000256" key="1">
    <source>
        <dbReference type="ARBA" id="ARBA00007074"/>
    </source>
</evidence>
<dbReference type="KEGG" id="vg:54986958"/>
<keyword evidence="7" id="KW-0482">Metalloprotease</keyword>
<accession>A0A2I6PHT8</accession>
<dbReference type="GO" id="GO:0008234">
    <property type="term" value="F:cysteine-type peptidase activity"/>
    <property type="evidence" value="ECO:0007669"/>
    <property type="project" value="UniProtKB-KW"/>
</dbReference>
<dbReference type="Pfam" id="PF00877">
    <property type="entry name" value="NLPC_P60"/>
    <property type="match status" value="1"/>
</dbReference>
<dbReference type="Proteomes" id="UP000240704">
    <property type="component" value="Segment"/>
</dbReference>
<evidence type="ECO:0000259" key="9">
    <source>
        <dbReference type="Pfam" id="PF14464"/>
    </source>
</evidence>
<organism evidence="10 11">
    <name type="scientific">Pseudomonas phage PMBT3</name>
    <dbReference type="NCBI Taxonomy" id="2059856"/>
    <lineage>
        <taxon>Viruses</taxon>
        <taxon>Duplodnaviria</taxon>
        <taxon>Heunggongvirae</taxon>
        <taxon>Uroviricota</taxon>
        <taxon>Caudoviricetes</taxon>
        <taxon>Maxrubnervirus</taxon>
        <taxon>Maxrubnervirus PMBT3</taxon>
    </lineage>
</organism>
<keyword evidence="6" id="KW-0862">Zinc</keyword>
<dbReference type="InterPro" id="IPR028090">
    <property type="entry name" value="JAB_dom_prok"/>
</dbReference>
<dbReference type="SUPFAM" id="SSF102712">
    <property type="entry name" value="JAB1/MPN domain"/>
    <property type="match status" value="1"/>
</dbReference>
<keyword evidence="4" id="KW-0378">Hydrolase</keyword>
<dbReference type="PANTHER" id="PTHR34858">
    <property type="entry name" value="CYSO-CYSTEINE PEPTIDASE"/>
    <property type="match status" value="1"/>
</dbReference>
<dbReference type="RefSeq" id="YP_009796568.1">
    <property type="nucleotide sequence ID" value="NC_047902.1"/>
</dbReference>
<proteinExistence type="inferred from homology"/>
<keyword evidence="3" id="KW-0479">Metal-binding</keyword>
<keyword evidence="2" id="KW-0645">Protease</keyword>
<keyword evidence="5" id="KW-0788">Thiol protease</keyword>
<dbReference type="InterPro" id="IPR000064">
    <property type="entry name" value="NLP_P60_dom"/>
</dbReference>
<dbReference type="Gene3D" id="3.40.140.10">
    <property type="entry name" value="Cytidine Deaminase, domain 2"/>
    <property type="match status" value="1"/>
</dbReference>
<dbReference type="EMBL" id="MG596799">
    <property type="protein sequence ID" value="AUM59619.1"/>
    <property type="molecule type" value="Genomic_DNA"/>
</dbReference>
<reference evidence="11" key="1">
    <citation type="submission" date="2017-11" db="EMBL/GenBank/DDBJ databases">
        <title>Genome sequence and characterization of the novel virulent phage PMBT3 infecting Pseudomonas sp.</title>
        <authorList>
            <person name="Koberg S."/>
            <person name="Brinks E."/>
            <person name="Heller K.J."/>
            <person name="Neve H."/>
            <person name="Franz C.M.A.P."/>
        </authorList>
    </citation>
    <scope>NUCLEOTIDE SEQUENCE [LARGE SCALE GENOMIC DNA]</scope>
</reference>
<name>A0A2I6PHT8_9CAUD</name>